<dbReference type="AlphaFoldDB" id="A0A8X7NEK8"/>
<comment type="caution">
    <text evidence="2">The sequence shown here is derived from an EMBL/GenBank/DDBJ whole genome shotgun (WGS) entry which is preliminary data.</text>
</comment>
<dbReference type="EMBL" id="LWDG02000027">
    <property type="protein sequence ID" value="KAE8271104.1"/>
    <property type="molecule type" value="Genomic_DNA"/>
</dbReference>
<proteinExistence type="predicted"/>
<dbReference type="Proteomes" id="UP000078113">
    <property type="component" value="Unassembled WGS sequence"/>
</dbReference>
<feature type="compositionally biased region" description="Polar residues" evidence="1">
    <location>
        <begin position="247"/>
        <end position="261"/>
    </location>
</feature>
<feature type="region of interest" description="Disordered" evidence="1">
    <location>
        <begin position="406"/>
        <end position="434"/>
    </location>
</feature>
<feature type="region of interest" description="Disordered" evidence="1">
    <location>
        <begin position="303"/>
        <end position="325"/>
    </location>
</feature>
<evidence type="ECO:0000313" key="2">
    <source>
        <dbReference type="EMBL" id="KAE8271104.1"/>
    </source>
</evidence>
<accession>A0A8X7NEK8</accession>
<name>A0A8X7NEK8_9BASI</name>
<reference evidence="2" key="1">
    <citation type="submission" date="2016-04" db="EMBL/GenBank/DDBJ databases">
        <authorList>
            <person name="Nguyen H.D."/>
            <person name="Samba Siva P."/>
            <person name="Cullis J."/>
            <person name="Levesque C.A."/>
            <person name="Hambleton S."/>
        </authorList>
    </citation>
    <scope>NUCLEOTIDE SEQUENCE</scope>
    <source>
        <strain evidence="2">DAOMC 236422</strain>
    </source>
</reference>
<evidence type="ECO:0000313" key="3">
    <source>
        <dbReference type="Proteomes" id="UP000078113"/>
    </source>
</evidence>
<organism evidence="2 3">
    <name type="scientific">Tilletia walkeri</name>
    <dbReference type="NCBI Taxonomy" id="117179"/>
    <lineage>
        <taxon>Eukaryota</taxon>
        <taxon>Fungi</taxon>
        <taxon>Dikarya</taxon>
        <taxon>Basidiomycota</taxon>
        <taxon>Ustilaginomycotina</taxon>
        <taxon>Exobasidiomycetes</taxon>
        <taxon>Tilletiales</taxon>
        <taxon>Tilletiaceae</taxon>
        <taxon>Tilletia</taxon>
    </lineage>
</organism>
<reference evidence="2" key="2">
    <citation type="journal article" date="2019" name="IMA Fungus">
        <title>Genome sequencing and comparison of five Tilletia species to identify candidate genes for the detection of regulated species infecting wheat.</title>
        <authorList>
            <person name="Nguyen H.D.T."/>
            <person name="Sultana T."/>
            <person name="Kesanakurti P."/>
            <person name="Hambleton S."/>
        </authorList>
    </citation>
    <scope>NUCLEOTIDE SEQUENCE</scope>
    <source>
        <strain evidence="2">DAOMC 236422</strain>
    </source>
</reference>
<keyword evidence="3" id="KW-1185">Reference proteome</keyword>
<gene>
    <name evidence="2" type="ORF">A4X09_0g1222</name>
</gene>
<evidence type="ECO:0000256" key="1">
    <source>
        <dbReference type="SAM" id="MobiDB-lite"/>
    </source>
</evidence>
<feature type="compositionally biased region" description="Polar residues" evidence="1">
    <location>
        <begin position="303"/>
        <end position="322"/>
    </location>
</feature>
<feature type="region of interest" description="Disordered" evidence="1">
    <location>
        <begin position="236"/>
        <end position="266"/>
    </location>
</feature>
<protein>
    <submittedName>
        <fullName evidence="2">Uncharacterized protein</fullName>
    </submittedName>
</protein>
<sequence length="434" mass="46957">MPESQDNEVHVGSSADMTAEQLAASTHGHSISKSVVEQAHKFLQAIGLYMKTSMERQQAQTNLRQTETYLRANPGQRANKTKMAQYADYKTKYANADQQEASVKSAVGIKMVQVVGSVVNVELERATADAVRRTEEKCKAEFQIQLDTMRLAYEAQLAAIQQSAIEAARAEVAKGIEGFERSRAAAASLMVAETPANAPSEQFGVTNNRAQEEISSLRSAHNKLAEAFAAFAENTRSQPVHVKTEDASGSNTQSAQNTDPAQTADALNGGISTEMIVEAVHNLNERMEAIESHQTSAETINNANATGAPRNSSAGQSSSQIRQEPGQISDGFAEYLRLRTVESLAKLSPLEADFIILADVIQKMGNKLEWVTSLLSETWALTQLSHVVWGSERMTVREFARTMLATDDDGPSASGADNQSWLDGAAANGHQNRG</sequence>